<keyword evidence="2" id="KW-0812">Transmembrane</keyword>
<feature type="transmembrane region" description="Helical" evidence="2">
    <location>
        <begin position="306"/>
        <end position="324"/>
    </location>
</feature>
<dbReference type="CDD" id="cd07341">
    <property type="entry name" value="M56_BlaR1_MecR1_like"/>
    <property type="match status" value="1"/>
</dbReference>
<evidence type="ECO:0000259" key="4">
    <source>
        <dbReference type="Pfam" id="PF05569"/>
    </source>
</evidence>
<accession>A0A1Y3UDV8</accession>
<keyword evidence="2" id="KW-1133">Transmembrane helix</keyword>
<gene>
    <name evidence="5" type="ORF">B5G26_06820</name>
</gene>
<evidence type="ECO:0000256" key="2">
    <source>
        <dbReference type="SAM" id="Phobius"/>
    </source>
</evidence>
<organism evidence="5 6">
    <name type="scientific">Anaerotignum lactatifermentans</name>
    <dbReference type="NCBI Taxonomy" id="160404"/>
    <lineage>
        <taxon>Bacteria</taxon>
        <taxon>Bacillati</taxon>
        <taxon>Bacillota</taxon>
        <taxon>Clostridia</taxon>
        <taxon>Lachnospirales</taxon>
        <taxon>Anaerotignaceae</taxon>
        <taxon>Anaerotignum</taxon>
    </lineage>
</organism>
<keyword evidence="2" id="KW-0472">Membrane</keyword>
<comment type="similarity">
    <text evidence="1">Belongs to the LytR/CpsA/Psr (LCP) family.</text>
</comment>
<feature type="transmembrane region" description="Helical" evidence="2">
    <location>
        <begin position="6"/>
        <end position="27"/>
    </location>
</feature>
<dbReference type="EMBL" id="NFHM01000008">
    <property type="protein sequence ID" value="OUN43550.1"/>
    <property type="molecule type" value="Genomic_DNA"/>
</dbReference>
<evidence type="ECO:0000256" key="1">
    <source>
        <dbReference type="ARBA" id="ARBA00006068"/>
    </source>
</evidence>
<reference evidence="6" key="1">
    <citation type="submission" date="2017-04" db="EMBL/GenBank/DDBJ databases">
        <title>Function of individual gut microbiota members based on whole genome sequencing of pure cultures obtained from chicken caecum.</title>
        <authorList>
            <person name="Medvecky M."/>
            <person name="Cejkova D."/>
            <person name="Polansky O."/>
            <person name="Karasova D."/>
            <person name="Kubasova T."/>
            <person name="Cizek A."/>
            <person name="Rychlik I."/>
        </authorList>
    </citation>
    <scope>NUCLEOTIDE SEQUENCE [LARGE SCALE GENOMIC DNA]</scope>
    <source>
        <strain evidence="6">An75</strain>
    </source>
</reference>
<feature type="transmembrane region" description="Helical" evidence="2">
    <location>
        <begin position="112"/>
        <end position="132"/>
    </location>
</feature>
<sequence length="604" mass="67587">MKVMEWFQTFLVLSVAGSFLAGILLALKRWTGKQFSPTWQYVLWVGVLLVMVVPVSVKVPALVQPLQEKQVVQTVPLPAEQTVTEQPAPVDTVEAPAGEILPFTEETALPPVPWWDVLAFVWILGALGSLGYRLTGYFRFSRHIRRTGKPMELAGVPKRLRVYETSAAVSPMVMGILRPTLILPETALTESRLPYVLRHELVHYRRGDIFWRWLAVLATSIHWFNPMVYVAAAQMQEACEISCDWCVVRSMEQAKRDDYMRVILELLAEAMAKKQILTTQMASEKKQLQRRFTMIRNQKPVGVKKLLLSVCVGTALLGAAWLTGCTLRETYVTKEQKVETADEIGGLAEEGSLLFVGVDDRGSADAIFTYEMSQEGKATIYSIPRDTFIADGQRISTLLAEENGDEKMIQTVSEITARPVKDYVRMDLTAVEAVIDALGGVTFTVSQDMDYDDPYQNLSIHLQAGEQTLSGKDAVGLLRYRKGYPEGDLKRVEVQQAFLMELFRQKCNPAYLKEIPAVMDAIKGHVTTNLIAEDVVKYGEELYHLKQNGMDAVEMYTLRNGDMYYETAQEEGGGMSLFAGQSADVLVRDDTFATEQPALVPVGQ</sequence>
<dbReference type="PANTHER" id="PTHR33392">
    <property type="entry name" value="POLYISOPRENYL-TEICHOIC ACID--PEPTIDOGLYCAN TEICHOIC ACID TRANSFERASE TAGU"/>
    <property type="match status" value="1"/>
</dbReference>
<dbReference type="Pfam" id="PF03816">
    <property type="entry name" value="LytR_cpsA_psr"/>
    <property type="match status" value="1"/>
</dbReference>
<proteinExistence type="inferred from homology"/>
<dbReference type="AlphaFoldDB" id="A0A1Y3UDV8"/>
<evidence type="ECO:0000313" key="6">
    <source>
        <dbReference type="Proteomes" id="UP000195455"/>
    </source>
</evidence>
<feature type="transmembrane region" description="Helical" evidence="2">
    <location>
        <begin position="39"/>
        <end position="57"/>
    </location>
</feature>
<dbReference type="InterPro" id="IPR050922">
    <property type="entry name" value="LytR/CpsA/Psr_CW_biosynth"/>
</dbReference>
<name>A0A1Y3UDV8_9FIRM</name>
<dbReference type="NCBIfam" id="TIGR00350">
    <property type="entry name" value="lytR_cpsA_psr"/>
    <property type="match status" value="1"/>
</dbReference>
<dbReference type="InterPro" id="IPR008756">
    <property type="entry name" value="Peptidase_M56"/>
</dbReference>
<evidence type="ECO:0000313" key="5">
    <source>
        <dbReference type="EMBL" id="OUN43550.1"/>
    </source>
</evidence>
<evidence type="ECO:0000259" key="3">
    <source>
        <dbReference type="Pfam" id="PF03816"/>
    </source>
</evidence>
<dbReference type="PANTHER" id="PTHR33392:SF6">
    <property type="entry name" value="POLYISOPRENYL-TEICHOIC ACID--PEPTIDOGLYCAN TEICHOIC ACID TRANSFERASE TAGU"/>
    <property type="match status" value="1"/>
</dbReference>
<dbReference type="Proteomes" id="UP000195455">
    <property type="component" value="Unassembled WGS sequence"/>
</dbReference>
<comment type="caution">
    <text evidence="5">The sequence shown here is derived from an EMBL/GenBank/DDBJ whole genome shotgun (WGS) entry which is preliminary data.</text>
</comment>
<dbReference type="InterPro" id="IPR004474">
    <property type="entry name" value="LytR_CpsA_psr"/>
</dbReference>
<feature type="domain" description="Peptidase M56" evidence="4">
    <location>
        <begin position="10"/>
        <end position="295"/>
    </location>
</feature>
<dbReference type="Gene3D" id="3.40.630.190">
    <property type="entry name" value="LCP protein"/>
    <property type="match status" value="1"/>
</dbReference>
<protein>
    <recommendedName>
        <fullName evidence="7">Cell envelope-related transcriptional attenuator domain-containing protein</fullName>
    </recommendedName>
</protein>
<dbReference type="Pfam" id="PF05569">
    <property type="entry name" value="Peptidase_M56"/>
    <property type="match status" value="1"/>
</dbReference>
<evidence type="ECO:0008006" key="7">
    <source>
        <dbReference type="Google" id="ProtNLM"/>
    </source>
</evidence>
<feature type="domain" description="Cell envelope-related transcriptional attenuator" evidence="3">
    <location>
        <begin position="365"/>
        <end position="505"/>
    </location>
</feature>